<proteinExistence type="predicted"/>
<evidence type="ECO:0000313" key="1">
    <source>
        <dbReference type="EMBL" id="PAV68975.1"/>
    </source>
</evidence>
<dbReference type="EMBL" id="LIAE01009636">
    <property type="protein sequence ID" value="PAV68975.1"/>
    <property type="molecule type" value="Genomic_DNA"/>
</dbReference>
<gene>
    <name evidence="1" type="ORF">WR25_16778</name>
</gene>
<organism evidence="1 2">
    <name type="scientific">Diploscapter pachys</name>
    <dbReference type="NCBI Taxonomy" id="2018661"/>
    <lineage>
        <taxon>Eukaryota</taxon>
        <taxon>Metazoa</taxon>
        <taxon>Ecdysozoa</taxon>
        <taxon>Nematoda</taxon>
        <taxon>Chromadorea</taxon>
        <taxon>Rhabditida</taxon>
        <taxon>Rhabditina</taxon>
        <taxon>Rhabditomorpha</taxon>
        <taxon>Rhabditoidea</taxon>
        <taxon>Rhabditidae</taxon>
        <taxon>Diploscapter</taxon>
    </lineage>
</organism>
<protein>
    <submittedName>
        <fullName evidence="1">Uncharacterized protein</fullName>
    </submittedName>
</protein>
<keyword evidence="2" id="KW-1185">Reference proteome</keyword>
<sequence length="1113" mass="116534">MFRRREFTFAYIIVPPDVAIRNVPGPSRSTGEPQWIDPIKRIRTVLIEVYTTGQTDRVCLDKASDIRIIKPKRVVVQTSLTIQVLALKPQVLLFDEMRLTHFLQGIAPDLIACLPERFATVSRQLFGQAIEIGMVVAHLLVLPCTVNPSQRFVTVFHIQIQAGLAVAMLLQQAQAIPGEAGLVEQIALIVIFAFLDTPPERVVAHVQYPFAPTVLAAHLDQAVLGVVAEMLNATPAAAFLDQAAEAVVAVAFVLVGEQAVMAHQADAGLRPIEQVGGGVVGECFALALASVLAGHDPAAGIVVQQLLVLAAGLLVETADQVVCRVEIEALLYRSRQLRRLVAVEPAAVGQLGLDQVAEFVVVMLQHTTGAVLFQQLAKGIVSEGQLLAVACLVGEADCRQLIKGIVAVPGFTIVGALFDQAPDGIPVQLMNDRFSIALGGGEVLNATEVIQPVVVIAAGAAVKILLFSQAISQVPAEPVAFAIFIGQRQQPPVGVVTELHPPTMRIDTLLHLATPVIAVLGGVPGRVGIAVELAVAIKLIVLTAPIGQLRAEQSALGIVLVLGTFAEGIGDRLQMPAPVIAEAGRVPRTIDLLDQQAQFVPAQVLVLARRIDDLHHLAAFVMAVAGGAAQRIGFAAAVAALVVAIAPALTGLPLGRLAAAQWIDAFAEVAGLIVQILPLPTLRVGGAQQLAFVVPLETPGVAEGVGVLGDLVLRVPVACADPLQTVGDPGDASFDVVVETVLVTVVGPVPGHAPVVYGTSPFIEATQAAGQLVFDHAPALVIGKAPLHLAAGVADFGQVAVAVIGIADQQLVRLVAVPSLDMADPGWPLAAVNQLHLDHIKGIAQPEQAAVAVVVQVDAVVVAVTQLRQAQALRIVRGGLEQTIETVDAFDQQFAIVRATHAEAFAGAEHGITTRDMAHVDDPCLLIGEQQVLAAFRMRFDSDGDFVIDAPASTEQAVAAFIPAVVVALPVQRDQARKAEIKLGFAAQQFGASGAVDRNLPPRPRSIIKAVIARPMPGVLPLRISRTTIESPPIRTLSETSPASTITASQVLRSPLRQAGYCGGIGGCLLQRILSSSAGSVFGAGLATVGRHICEKNPLAMSRKLSSSSSAGD</sequence>
<comment type="caution">
    <text evidence="1">The sequence shown here is derived from an EMBL/GenBank/DDBJ whole genome shotgun (WGS) entry which is preliminary data.</text>
</comment>
<dbReference type="Proteomes" id="UP000218231">
    <property type="component" value="Unassembled WGS sequence"/>
</dbReference>
<accession>A0A2A2K4Z3</accession>
<name>A0A2A2K4Z3_9BILA</name>
<reference evidence="1 2" key="1">
    <citation type="journal article" date="2017" name="Curr. Biol.">
        <title>Genome architecture and evolution of a unichromosomal asexual nematode.</title>
        <authorList>
            <person name="Fradin H."/>
            <person name="Zegar C."/>
            <person name="Gutwein M."/>
            <person name="Lucas J."/>
            <person name="Kovtun M."/>
            <person name="Corcoran D."/>
            <person name="Baugh L.R."/>
            <person name="Kiontke K."/>
            <person name="Gunsalus K."/>
            <person name="Fitch D.H."/>
            <person name="Piano F."/>
        </authorList>
    </citation>
    <scope>NUCLEOTIDE SEQUENCE [LARGE SCALE GENOMIC DNA]</scope>
    <source>
        <strain evidence="1">PF1309</strain>
    </source>
</reference>
<dbReference type="AlphaFoldDB" id="A0A2A2K4Z3"/>
<evidence type="ECO:0000313" key="2">
    <source>
        <dbReference type="Proteomes" id="UP000218231"/>
    </source>
</evidence>